<keyword evidence="2" id="KW-1185">Reference proteome</keyword>
<protein>
    <submittedName>
        <fullName evidence="1">Uncharacterized protein</fullName>
    </submittedName>
</protein>
<keyword evidence="1" id="KW-0614">Plasmid</keyword>
<reference evidence="1" key="1">
    <citation type="submission" date="2013-11" db="EMBL/GenBank/DDBJ databases">
        <title>Draft genome sequence of the broad-host-range Rhizobium sp. LPU83 strain, a member of the low-genetic diversity Oregon-like Rhizobium sp. group.</title>
        <authorList>
            <person name="Wibberg D."/>
            <person name="Puehler A."/>
            <person name="Schlueter A."/>
        </authorList>
    </citation>
    <scope>NUCLEOTIDE SEQUENCE [LARGE SCALE GENOMIC DNA]</scope>
    <source>
        <strain evidence="1">LPU83</strain>
        <plasmid evidence="1">pLPU83c</plasmid>
    </source>
</reference>
<accession>W6RJV9</accession>
<name>W6RJV9_9HYPH</name>
<dbReference type="KEGG" id="rhl:LPU83_pLPU83c_0587"/>
<dbReference type="Proteomes" id="UP000019443">
    <property type="component" value="Plasmid pLPU83c"/>
</dbReference>
<dbReference type="PATRIC" id="fig|348824.6.peg.5339"/>
<gene>
    <name evidence="1" type="ORF">LPU83_pLPU83c_0587</name>
</gene>
<geneLocation type="plasmid" evidence="1 2">
    <name>pLPU83c</name>
</geneLocation>
<dbReference type="HOGENOM" id="CLU_3398152_0_0_5"/>
<organism evidence="1 2">
    <name type="scientific">Rhizobium favelukesii</name>
    <dbReference type="NCBI Taxonomy" id="348824"/>
    <lineage>
        <taxon>Bacteria</taxon>
        <taxon>Pseudomonadati</taxon>
        <taxon>Pseudomonadota</taxon>
        <taxon>Alphaproteobacteria</taxon>
        <taxon>Hyphomicrobiales</taxon>
        <taxon>Rhizobiaceae</taxon>
        <taxon>Rhizobium/Agrobacterium group</taxon>
        <taxon>Rhizobium</taxon>
    </lineage>
</organism>
<evidence type="ECO:0000313" key="1">
    <source>
        <dbReference type="EMBL" id="CDM61149.1"/>
    </source>
</evidence>
<dbReference type="EMBL" id="HG916854">
    <property type="protein sequence ID" value="CDM61149.1"/>
    <property type="molecule type" value="Genomic_DNA"/>
</dbReference>
<sequence length="31" mass="3472">MKGLDLKIYSACVDEVRHRAVKLQLSLSNSP</sequence>
<proteinExistence type="predicted"/>
<evidence type="ECO:0000313" key="2">
    <source>
        <dbReference type="Proteomes" id="UP000019443"/>
    </source>
</evidence>
<dbReference type="AlphaFoldDB" id="W6RJV9"/>